<sequence length="86" mass="9363">MALAGGRFVQALFKGLKGEKNVQCAYVASDAVPGVDYFSTPLELGPNGVEKILGYGELSEYEKQLLKEAIPELQKNISKGVKFIQE</sequence>
<dbReference type="GO" id="GO:0006099">
    <property type="term" value="P:tricarboxylic acid cycle"/>
    <property type="evidence" value="ECO:0007669"/>
    <property type="project" value="TreeGrafter"/>
</dbReference>
<dbReference type="WBParaSite" id="L893_g15958.t1">
    <property type="protein sequence ID" value="L893_g15958.t1"/>
    <property type="gene ID" value="L893_g15958"/>
</dbReference>
<dbReference type="SUPFAM" id="SSF56327">
    <property type="entry name" value="LDH C-terminal domain-like"/>
    <property type="match status" value="1"/>
</dbReference>
<keyword evidence="4" id="KW-1185">Reference proteome</keyword>
<protein>
    <submittedName>
        <fullName evidence="5">Ldh_1_C domain-containing protein</fullName>
    </submittedName>
</protein>
<evidence type="ECO:0000313" key="5">
    <source>
        <dbReference type="WBParaSite" id="L893_g15958.t1"/>
    </source>
</evidence>
<keyword evidence="1" id="KW-0560">Oxidoreductase</keyword>
<dbReference type="PANTHER" id="PTHR11540">
    <property type="entry name" value="MALATE AND LACTATE DEHYDROGENASE"/>
    <property type="match status" value="1"/>
</dbReference>
<proteinExistence type="predicted"/>
<accession>A0A1I7YG08</accession>
<dbReference type="PANTHER" id="PTHR11540:SF16">
    <property type="entry name" value="MALATE DEHYDROGENASE, MITOCHONDRIAL"/>
    <property type="match status" value="1"/>
</dbReference>
<dbReference type="Gene3D" id="3.90.110.10">
    <property type="entry name" value="Lactate dehydrogenase/glycoside hydrolase, family 4, C-terminal"/>
    <property type="match status" value="1"/>
</dbReference>
<dbReference type="GO" id="GO:0005739">
    <property type="term" value="C:mitochondrion"/>
    <property type="evidence" value="ECO:0007669"/>
    <property type="project" value="TreeGrafter"/>
</dbReference>
<name>A0A1I7YG08_9BILA</name>
<evidence type="ECO:0000259" key="3">
    <source>
        <dbReference type="Pfam" id="PF02866"/>
    </source>
</evidence>
<dbReference type="AlphaFoldDB" id="A0A1I7YG08"/>
<reference evidence="5" key="1">
    <citation type="submission" date="2016-11" db="UniProtKB">
        <authorList>
            <consortium name="WormBaseParasite"/>
        </authorList>
    </citation>
    <scope>IDENTIFICATION</scope>
</reference>
<dbReference type="GO" id="GO:0030060">
    <property type="term" value="F:L-malate dehydrogenase (NAD+) activity"/>
    <property type="evidence" value="ECO:0007669"/>
    <property type="project" value="TreeGrafter"/>
</dbReference>
<dbReference type="Pfam" id="PF02866">
    <property type="entry name" value="Ldh_1_C"/>
    <property type="match status" value="1"/>
</dbReference>
<dbReference type="Proteomes" id="UP000095287">
    <property type="component" value="Unplaced"/>
</dbReference>
<evidence type="ECO:0000256" key="1">
    <source>
        <dbReference type="ARBA" id="ARBA00023002"/>
    </source>
</evidence>
<evidence type="ECO:0000256" key="2">
    <source>
        <dbReference type="ARBA" id="ARBA00023027"/>
    </source>
</evidence>
<dbReference type="InterPro" id="IPR022383">
    <property type="entry name" value="Lactate/malate_DH_C"/>
</dbReference>
<keyword evidence="2" id="KW-0520">NAD</keyword>
<evidence type="ECO:0000313" key="4">
    <source>
        <dbReference type="Proteomes" id="UP000095287"/>
    </source>
</evidence>
<dbReference type="InterPro" id="IPR015955">
    <property type="entry name" value="Lactate_DH/Glyco_Ohase_4_C"/>
</dbReference>
<feature type="domain" description="Lactate/malate dehydrogenase C-terminal" evidence="3">
    <location>
        <begin position="1"/>
        <end position="83"/>
    </location>
</feature>
<organism evidence="4 5">
    <name type="scientific">Steinernema glaseri</name>
    <dbReference type="NCBI Taxonomy" id="37863"/>
    <lineage>
        <taxon>Eukaryota</taxon>
        <taxon>Metazoa</taxon>
        <taxon>Ecdysozoa</taxon>
        <taxon>Nematoda</taxon>
        <taxon>Chromadorea</taxon>
        <taxon>Rhabditida</taxon>
        <taxon>Tylenchina</taxon>
        <taxon>Panagrolaimomorpha</taxon>
        <taxon>Strongyloidoidea</taxon>
        <taxon>Steinernematidae</taxon>
        <taxon>Steinernema</taxon>
    </lineage>
</organism>